<dbReference type="PROSITE" id="PS50026">
    <property type="entry name" value="EGF_3"/>
    <property type="match status" value="1"/>
</dbReference>
<keyword evidence="2" id="KW-1133">Transmembrane helix</keyword>
<feature type="non-terminal residue" evidence="4">
    <location>
        <position position="1"/>
    </location>
</feature>
<dbReference type="InterPro" id="IPR000742">
    <property type="entry name" value="EGF"/>
</dbReference>
<comment type="caution">
    <text evidence="1">Lacks conserved residue(s) required for the propagation of feature annotation.</text>
</comment>
<keyword evidence="1" id="KW-0245">EGF-like domain</keyword>
<sequence length="679" mass="79134">TPHPHPQDCPENDDDEYNRSCSLHNVHQRLQCRHERQNKCFSFSIVGDSIKDCEDDTDEIIELEQHNAVHISFQKICDGFVDLLPLAIDGQYETDETNCKYWPCNNIYTRCNKLWNCKDGVDEMSCSHSTGSLNRNQCLFLNDTLNLSCSSINRTNEQKNYFVHRSNDSFEYLYCWNNKMSVPSYMICTSQVECPVENGKPFCSILSTVTNPLCTYLSDAGINYKDRFICYASLSDNAKSQIYFKLCSTLNYHLQITDVHTSNQRQKKRNSRSAEKRSSVIYNSPDAWRCNRGVSIGIRIDSNQTRLYCLCPPSYYGDRCQYANQRVSVTVQIRVTSNWTNIFVFLITLIDNEKNIESYDYIEYLPSRDCHFGPRCHLHQFSCQSQPCLNRGQCIPEDIRYRHPKHNRSMCICRQGYEGDRCEYRQNQTEIDLSFDDLETIPSFLLIHLISVEENAQPKRTSLMKKIQFDEYSTTISTSVSFHMAFAQMSNDYYLIVVRENALIFEQRSAKIISPYRCRSIAELFDEIFSNQHLLKRIKYYHIPCQKHVQLNCFYDDVHICLCTDERQANYFEFDHNMNYDCDGLNLCENQGNCFLDDQACPTTAFCVCPSCFFGSKCQFSTKGSTLSLDIILGYHIRSNVEFNQQQIIVKIATLFIIIIFVFGSINSFLCFQTFRQKH</sequence>
<dbReference type="Proteomes" id="UP000681720">
    <property type="component" value="Unassembled WGS sequence"/>
</dbReference>
<evidence type="ECO:0000313" key="4">
    <source>
        <dbReference type="EMBL" id="CAF1334179.1"/>
    </source>
</evidence>
<evidence type="ECO:0000313" key="5">
    <source>
        <dbReference type="EMBL" id="CAF4567225.1"/>
    </source>
</evidence>
<dbReference type="EMBL" id="CAJNOW010001876">
    <property type="protein sequence ID" value="CAF1334179.1"/>
    <property type="molecule type" value="Genomic_DNA"/>
</dbReference>
<dbReference type="CDD" id="cd00054">
    <property type="entry name" value="EGF_CA"/>
    <property type="match status" value="1"/>
</dbReference>
<dbReference type="EMBL" id="CAJOBJ010096526">
    <property type="protein sequence ID" value="CAF4567225.1"/>
    <property type="molecule type" value="Genomic_DNA"/>
</dbReference>
<dbReference type="PROSITE" id="PS01186">
    <property type="entry name" value="EGF_2"/>
    <property type="match status" value="1"/>
</dbReference>
<reference evidence="4" key="1">
    <citation type="submission" date="2021-02" db="EMBL/GenBank/DDBJ databases">
        <authorList>
            <person name="Nowell W R."/>
        </authorList>
    </citation>
    <scope>NUCLEOTIDE SEQUENCE</scope>
</reference>
<dbReference type="PROSITE" id="PS00022">
    <property type="entry name" value="EGF_1"/>
    <property type="match status" value="3"/>
</dbReference>
<evidence type="ECO:0000256" key="2">
    <source>
        <dbReference type="SAM" id="Phobius"/>
    </source>
</evidence>
<keyword evidence="1" id="KW-1015">Disulfide bond</keyword>
<comment type="caution">
    <text evidence="4">The sequence shown here is derived from an EMBL/GenBank/DDBJ whole genome shotgun (WGS) entry which is preliminary data.</text>
</comment>
<dbReference type="AlphaFoldDB" id="A0A815G5F4"/>
<dbReference type="SMART" id="SM00181">
    <property type="entry name" value="EGF"/>
    <property type="match status" value="2"/>
</dbReference>
<dbReference type="SUPFAM" id="SSF57196">
    <property type="entry name" value="EGF/Laminin"/>
    <property type="match status" value="1"/>
</dbReference>
<feature type="non-terminal residue" evidence="4">
    <location>
        <position position="679"/>
    </location>
</feature>
<feature type="transmembrane region" description="Helical" evidence="2">
    <location>
        <begin position="648"/>
        <end position="672"/>
    </location>
</feature>
<dbReference type="PANTHER" id="PTHR24044:SF420">
    <property type="entry name" value="DELTA AND NOTCH-LIKE EPIDERMAL GROWTH FACTOR-RELATED RECEPTOR ISOFORM X1"/>
    <property type="match status" value="1"/>
</dbReference>
<dbReference type="Gene3D" id="2.10.25.10">
    <property type="entry name" value="Laminin"/>
    <property type="match status" value="1"/>
</dbReference>
<evidence type="ECO:0000313" key="6">
    <source>
        <dbReference type="Proteomes" id="UP000663834"/>
    </source>
</evidence>
<feature type="domain" description="EGF-like" evidence="3">
    <location>
        <begin position="379"/>
        <end position="423"/>
    </location>
</feature>
<gene>
    <name evidence="5" type="ORF">GIL414_LOCUS37506</name>
    <name evidence="4" type="ORF">KQP761_LOCUS6402</name>
</gene>
<dbReference type="Proteomes" id="UP000663834">
    <property type="component" value="Unassembled WGS sequence"/>
</dbReference>
<keyword evidence="2" id="KW-0812">Transmembrane</keyword>
<evidence type="ECO:0000259" key="3">
    <source>
        <dbReference type="PROSITE" id="PS50026"/>
    </source>
</evidence>
<organism evidence="4 6">
    <name type="scientific">Rotaria magnacalcarata</name>
    <dbReference type="NCBI Taxonomy" id="392030"/>
    <lineage>
        <taxon>Eukaryota</taxon>
        <taxon>Metazoa</taxon>
        <taxon>Spiralia</taxon>
        <taxon>Gnathifera</taxon>
        <taxon>Rotifera</taxon>
        <taxon>Eurotatoria</taxon>
        <taxon>Bdelloidea</taxon>
        <taxon>Philodinida</taxon>
        <taxon>Philodinidae</taxon>
        <taxon>Rotaria</taxon>
    </lineage>
</organism>
<accession>A0A815G5F4</accession>
<dbReference type="PANTHER" id="PTHR24044">
    <property type="entry name" value="NOTCH LIGAND FAMILY MEMBER"/>
    <property type="match status" value="1"/>
</dbReference>
<feature type="disulfide bond" evidence="1">
    <location>
        <begin position="413"/>
        <end position="422"/>
    </location>
</feature>
<dbReference type="OrthoDB" id="10059904at2759"/>
<protein>
    <recommendedName>
        <fullName evidence="3">EGF-like domain-containing protein</fullName>
    </recommendedName>
</protein>
<name>A0A815G5F4_9BILA</name>
<evidence type="ECO:0000256" key="1">
    <source>
        <dbReference type="PROSITE-ProRule" id="PRU00076"/>
    </source>
</evidence>
<proteinExistence type="predicted"/>
<dbReference type="InterPro" id="IPR050906">
    <property type="entry name" value="Notch_signaling"/>
</dbReference>
<keyword evidence="2" id="KW-0472">Membrane</keyword>
<dbReference type="GO" id="GO:0005112">
    <property type="term" value="F:Notch binding"/>
    <property type="evidence" value="ECO:0007669"/>
    <property type="project" value="TreeGrafter"/>
</dbReference>